<reference evidence="3 4" key="1">
    <citation type="submission" date="2017-07" db="EMBL/GenBank/DDBJ databases">
        <title>Leptospira spp. isolated from tropical soils.</title>
        <authorList>
            <person name="Thibeaux R."/>
            <person name="Iraola G."/>
            <person name="Ferres I."/>
            <person name="Bierque E."/>
            <person name="Girault D."/>
            <person name="Soupe-Gilbert M.-E."/>
            <person name="Picardeau M."/>
            <person name="Goarant C."/>
        </authorList>
    </citation>
    <scope>NUCLEOTIDE SEQUENCE [LARGE SCALE GENOMIC DNA]</scope>
    <source>
        <strain evidence="1 4">FH2-B-C1</strain>
        <strain evidence="2 3">FH2-B-D1</strain>
    </source>
</reference>
<gene>
    <name evidence="2" type="ORF">CH376_13805</name>
    <name evidence="1" type="ORF">CH380_12795</name>
</gene>
<name>A0A2M9YN05_9LEPT</name>
<dbReference type="EMBL" id="NPDU01000034">
    <property type="protein sequence ID" value="PJZ61370.1"/>
    <property type="molecule type" value="Genomic_DNA"/>
</dbReference>
<evidence type="ECO:0000313" key="1">
    <source>
        <dbReference type="EMBL" id="PJZ52933.1"/>
    </source>
</evidence>
<dbReference type="Proteomes" id="UP000232188">
    <property type="component" value="Unassembled WGS sequence"/>
</dbReference>
<evidence type="ECO:0000313" key="4">
    <source>
        <dbReference type="Proteomes" id="UP000232188"/>
    </source>
</evidence>
<keyword evidence="3" id="KW-1185">Reference proteome</keyword>
<evidence type="ECO:0000313" key="3">
    <source>
        <dbReference type="Proteomes" id="UP000232149"/>
    </source>
</evidence>
<evidence type="ECO:0000313" key="2">
    <source>
        <dbReference type="EMBL" id="PJZ61370.1"/>
    </source>
</evidence>
<sequence length="66" mass="7693">MTGRFRTRPLRAKAEVFTVFFTAKLSLKRSRKTSCSAMTLKDRVGKLEDKTQKNKIKFTVRVDKKL</sequence>
<dbReference type="Proteomes" id="UP000232149">
    <property type="component" value="Unassembled WGS sequence"/>
</dbReference>
<organism evidence="1 4">
    <name type="scientific">Leptospira adleri</name>
    <dbReference type="NCBI Taxonomy" id="2023186"/>
    <lineage>
        <taxon>Bacteria</taxon>
        <taxon>Pseudomonadati</taxon>
        <taxon>Spirochaetota</taxon>
        <taxon>Spirochaetia</taxon>
        <taxon>Leptospirales</taxon>
        <taxon>Leptospiraceae</taxon>
        <taxon>Leptospira</taxon>
    </lineage>
</organism>
<comment type="caution">
    <text evidence="1">The sequence shown here is derived from an EMBL/GenBank/DDBJ whole genome shotgun (WGS) entry which is preliminary data.</text>
</comment>
<proteinExistence type="predicted"/>
<protein>
    <submittedName>
        <fullName evidence="1">Uncharacterized protein</fullName>
    </submittedName>
</protein>
<dbReference type="EMBL" id="NPDV01000010">
    <property type="protein sequence ID" value="PJZ52933.1"/>
    <property type="molecule type" value="Genomic_DNA"/>
</dbReference>
<accession>A0A2M9YN05</accession>
<dbReference type="AlphaFoldDB" id="A0A2M9YN05"/>